<keyword evidence="8" id="KW-0902">Two-component regulatory system</keyword>
<keyword evidence="3" id="KW-0597">Phosphoprotein</keyword>
<dbReference type="InterPro" id="IPR005467">
    <property type="entry name" value="His_kinase_dom"/>
</dbReference>
<sequence>MTGSKHGAVADEEGVHASRVLLSEPPVPWWQRHALLIDAVTVGVVFAYNLMVIGAFTGAGRGWVANAALVVISVVLCGAYVVRRQYPFRAFAVMIVVAFAQLLLNVGVMVVDLLFVFMVFFLASRFRWTKSAPAAVVVMVWLAIALSQMFDDGLRVGYGAMTQFLVGVVVLWLAGTIVRVRRDYTESLRERARELEQQRDTQAQIAAAEERTRIAREIHDVVSHSLSVVVFMTDGALSRVRTEPARAEEALVTARDTGRQAMTEMRRMVGVLRTSEAALLGPQPGVGRLQVLVDESRAAGLPAELSVSDEPVPLSEGLDLCVYRVVQEGLTNARKHGGPTLSRVDVHLEYTNAELAVTIADDGAGPSMWLPDGAGHGLVGMRERVALYGGDVRTGVRKGGGFDLTVTLPLSGGAE</sequence>
<evidence type="ECO:0000256" key="6">
    <source>
        <dbReference type="ARBA" id="ARBA00022777"/>
    </source>
</evidence>
<accession>A0ABS4YGA1</accession>
<dbReference type="EMBL" id="JAGIOC010000001">
    <property type="protein sequence ID" value="MBP2407822.1"/>
    <property type="molecule type" value="Genomic_DNA"/>
</dbReference>
<dbReference type="InterPro" id="IPR036890">
    <property type="entry name" value="HATPase_C_sf"/>
</dbReference>
<dbReference type="PANTHER" id="PTHR24421">
    <property type="entry name" value="NITRATE/NITRITE SENSOR PROTEIN NARX-RELATED"/>
    <property type="match status" value="1"/>
</dbReference>
<evidence type="ECO:0000256" key="9">
    <source>
        <dbReference type="SAM" id="Phobius"/>
    </source>
</evidence>
<evidence type="ECO:0000256" key="8">
    <source>
        <dbReference type="ARBA" id="ARBA00023012"/>
    </source>
</evidence>
<feature type="transmembrane region" description="Helical" evidence="9">
    <location>
        <begin position="156"/>
        <end position="180"/>
    </location>
</feature>
<dbReference type="Gene3D" id="1.20.5.1930">
    <property type="match status" value="1"/>
</dbReference>
<evidence type="ECO:0000256" key="3">
    <source>
        <dbReference type="ARBA" id="ARBA00022553"/>
    </source>
</evidence>
<name>A0ABS4YGA1_9MICO</name>
<protein>
    <recommendedName>
        <fullName evidence="2">histidine kinase</fullName>
        <ecNumber evidence="2">2.7.13.3</ecNumber>
    </recommendedName>
</protein>
<feature type="transmembrane region" description="Helical" evidence="9">
    <location>
        <begin position="132"/>
        <end position="150"/>
    </location>
</feature>
<dbReference type="CDD" id="cd16917">
    <property type="entry name" value="HATPase_UhpB-NarQ-NarX-like"/>
    <property type="match status" value="1"/>
</dbReference>
<evidence type="ECO:0000259" key="10">
    <source>
        <dbReference type="PROSITE" id="PS50109"/>
    </source>
</evidence>
<keyword evidence="6 11" id="KW-0418">Kinase</keyword>
<dbReference type="Pfam" id="PF23539">
    <property type="entry name" value="DUF7134"/>
    <property type="match status" value="1"/>
</dbReference>
<keyword evidence="9" id="KW-0812">Transmembrane</keyword>
<evidence type="ECO:0000256" key="5">
    <source>
        <dbReference type="ARBA" id="ARBA00022741"/>
    </source>
</evidence>
<dbReference type="InterPro" id="IPR055558">
    <property type="entry name" value="DUF7134"/>
</dbReference>
<dbReference type="Gene3D" id="3.30.565.10">
    <property type="entry name" value="Histidine kinase-like ATPase, C-terminal domain"/>
    <property type="match status" value="1"/>
</dbReference>
<keyword evidence="4" id="KW-0808">Transferase</keyword>
<dbReference type="InterPro" id="IPR050482">
    <property type="entry name" value="Sensor_HK_TwoCompSys"/>
</dbReference>
<evidence type="ECO:0000256" key="2">
    <source>
        <dbReference type="ARBA" id="ARBA00012438"/>
    </source>
</evidence>
<feature type="transmembrane region" description="Helical" evidence="9">
    <location>
        <begin position="34"/>
        <end position="56"/>
    </location>
</feature>
<keyword evidence="9" id="KW-1133">Transmembrane helix</keyword>
<dbReference type="SMART" id="SM00387">
    <property type="entry name" value="HATPase_c"/>
    <property type="match status" value="1"/>
</dbReference>
<dbReference type="Pfam" id="PF02518">
    <property type="entry name" value="HATPase_c"/>
    <property type="match status" value="1"/>
</dbReference>
<dbReference type="PANTHER" id="PTHR24421:SF10">
    <property type="entry name" value="NITRATE_NITRITE SENSOR PROTEIN NARQ"/>
    <property type="match status" value="1"/>
</dbReference>
<proteinExistence type="predicted"/>
<dbReference type="SUPFAM" id="SSF55874">
    <property type="entry name" value="ATPase domain of HSP90 chaperone/DNA topoisomerase II/histidine kinase"/>
    <property type="match status" value="1"/>
</dbReference>
<dbReference type="EC" id="2.7.13.3" evidence="2"/>
<keyword evidence="9" id="KW-0472">Membrane</keyword>
<evidence type="ECO:0000256" key="7">
    <source>
        <dbReference type="ARBA" id="ARBA00022840"/>
    </source>
</evidence>
<dbReference type="InterPro" id="IPR003594">
    <property type="entry name" value="HATPase_dom"/>
</dbReference>
<dbReference type="GO" id="GO:0016301">
    <property type="term" value="F:kinase activity"/>
    <property type="evidence" value="ECO:0007669"/>
    <property type="project" value="UniProtKB-KW"/>
</dbReference>
<gene>
    <name evidence="11" type="ORF">JOF44_000725</name>
</gene>
<dbReference type="Proteomes" id="UP000698222">
    <property type="component" value="Unassembled WGS sequence"/>
</dbReference>
<comment type="caution">
    <text evidence="11">The sequence shown here is derived from an EMBL/GenBank/DDBJ whole genome shotgun (WGS) entry which is preliminary data.</text>
</comment>
<feature type="transmembrane region" description="Helical" evidence="9">
    <location>
        <begin position="63"/>
        <end position="82"/>
    </location>
</feature>
<dbReference type="RefSeq" id="WP_137803093.1">
    <property type="nucleotide sequence ID" value="NZ_BAAAJV010000020.1"/>
</dbReference>
<dbReference type="InterPro" id="IPR011712">
    <property type="entry name" value="Sig_transdc_His_kin_sub3_dim/P"/>
</dbReference>
<dbReference type="Pfam" id="PF07730">
    <property type="entry name" value="HisKA_3"/>
    <property type="match status" value="1"/>
</dbReference>
<organism evidence="11 12">
    <name type="scientific">Brachybacterium fresconis</name>
    <dbReference type="NCBI Taxonomy" id="173363"/>
    <lineage>
        <taxon>Bacteria</taxon>
        <taxon>Bacillati</taxon>
        <taxon>Actinomycetota</taxon>
        <taxon>Actinomycetes</taxon>
        <taxon>Micrococcales</taxon>
        <taxon>Dermabacteraceae</taxon>
        <taxon>Brachybacterium</taxon>
    </lineage>
</organism>
<keyword evidence="7" id="KW-0067">ATP-binding</keyword>
<evidence type="ECO:0000313" key="12">
    <source>
        <dbReference type="Proteomes" id="UP000698222"/>
    </source>
</evidence>
<feature type="domain" description="Histidine kinase" evidence="10">
    <location>
        <begin position="322"/>
        <end position="412"/>
    </location>
</feature>
<feature type="transmembrane region" description="Helical" evidence="9">
    <location>
        <begin position="88"/>
        <end position="120"/>
    </location>
</feature>
<reference evidence="11 12" key="1">
    <citation type="submission" date="2021-03" db="EMBL/GenBank/DDBJ databases">
        <title>Sequencing the genomes of 1000 actinobacteria strains.</title>
        <authorList>
            <person name="Klenk H.-P."/>
        </authorList>
    </citation>
    <scope>NUCLEOTIDE SEQUENCE [LARGE SCALE GENOMIC DNA]</scope>
    <source>
        <strain evidence="11 12">DSM 14564</strain>
    </source>
</reference>
<comment type="catalytic activity">
    <reaction evidence="1">
        <text>ATP + protein L-histidine = ADP + protein N-phospho-L-histidine.</text>
        <dbReference type="EC" id="2.7.13.3"/>
    </reaction>
</comment>
<evidence type="ECO:0000256" key="1">
    <source>
        <dbReference type="ARBA" id="ARBA00000085"/>
    </source>
</evidence>
<keyword evidence="5" id="KW-0547">Nucleotide-binding</keyword>
<dbReference type="PROSITE" id="PS50109">
    <property type="entry name" value="HIS_KIN"/>
    <property type="match status" value="1"/>
</dbReference>
<keyword evidence="12" id="KW-1185">Reference proteome</keyword>
<evidence type="ECO:0000313" key="11">
    <source>
        <dbReference type="EMBL" id="MBP2407822.1"/>
    </source>
</evidence>
<evidence type="ECO:0000256" key="4">
    <source>
        <dbReference type="ARBA" id="ARBA00022679"/>
    </source>
</evidence>